<gene>
    <name evidence="8" type="ORF">FN960_00440</name>
</gene>
<evidence type="ECO:0000313" key="8">
    <source>
        <dbReference type="EMBL" id="TSB48060.1"/>
    </source>
</evidence>
<organism evidence="8 9">
    <name type="scientific">Alkalicoccobacillus porphyridii</name>
    <dbReference type="NCBI Taxonomy" id="2597270"/>
    <lineage>
        <taxon>Bacteria</taxon>
        <taxon>Bacillati</taxon>
        <taxon>Bacillota</taxon>
        <taxon>Bacilli</taxon>
        <taxon>Bacillales</taxon>
        <taxon>Bacillaceae</taxon>
        <taxon>Alkalicoccobacillus</taxon>
    </lineage>
</organism>
<evidence type="ECO:0000256" key="3">
    <source>
        <dbReference type="ARBA" id="ARBA00022692"/>
    </source>
</evidence>
<dbReference type="EMBL" id="VLXZ01000001">
    <property type="protein sequence ID" value="TSB48060.1"/>
    <property type="molecule type" value="Genomic_DNA"/>
</dbReference>
<comment type="subcellular location">
    <subcellularLocation>
        <location evidence="1">Cell membrane</location>
        <topology evidence="1">Multi-pass membrane protein</topology>
    </subcellularLocation>
</comment>
<evidence type="ECO:0000256" key="4">
    <source>
        <dbReference type="ARBA" id="ARBA00022989"/>
    </source>
</evidence>
<keyword evidence="3 6" id="KW-0812">Transmembrane</keyword>
<evidence type="ECO:0000259" key="7">
    <source>
        <dbReference type="Pfam" id="PF06271"/>
    </source>
</evidence>
<protein>
    <submittedName>
        <fullName evidence="8">RDD family protein</fullName>
    </submittedName>
</protein>
<dbReference type="Pfam" id="PF06271">
    <property type="entry name" value="RDD"/>
    <property type="match status" value="1"/>
</dbReference>
<feature type="transmembrane region" description="Helical" evidence="6">
    <location>
        <begin position="143"/>
        <end position="166"/>
    </location>
</feature>
<proteinExistence type="predicted"/>
<dbReference type="InterPro" id="IPR051791">
    <property type="entry name" value="Pra-immunoreactive"/>
</dbReference>
<evidence type="ECO:0000256" key="5">
    <source>
        <dbReference type="ARBA" id="ARBA00023136"/>
    </source>
</evidence>
<feature type="transmembrane region" description="Helical" evidence="6">
    <location>
        <begin position="51"/>
        <end position="76"/>
    </location>
</feature>
<evidence type="ECO:0000256" key="2">
    <source>
        <dbReference type="ARBA" id="ARBA00022475"/>
    </source>
</evidence>
<feature type="transmembrane region" description="Helical" evidence="6">
    <location>
        <begin position="83"/>
        <end position="103"/>
    </location>
</feature>
<feature type="domain" description="RDD" evidence="7">
    <location>
        <begin position="44"/>
        <end position="177"/>
    </location>
</feature>
<dbReference type="Proteomes" id="UP000318521">
    <property type="component" value="Unassembled WGS sequence"/>
</dbReference>
<dbReference type="AlphaFoldDB" id="A0A554A2Z0"/>
<dbReference type="RefSeq" id="WP_143846406.1">
    <property type="nucleotide sequence ID" value="NZ_VLXZ01000001.1"/>
</dbReference>
<evidence type="ECO:0000313" key="9">
    <source>
        <dbReference type="Proteomes" id="UP000318521"/>
    </source>
</evidence>
<accession>A0A554A2Z0</accession>
<sequence>MSDHAYFPLARSRRARLKSKDTESLKDDGLSSEILEEKSEEVVYAGFWVRLWAFLLDLIVVFSIQSIFINSWFLFLPDGFQSIGIFATQTFLYAGTFFVYFALMTKFYGKTVGKMVLGIKVVSSEGESLNWKQILFREGIVRLMYHVVIFGIPYLFLWLYLFVAFVPAKKGLHDLVADTYVIHDKK</sequence>
<dbReference type="OrthoDB" id="9793824at2"/>
<comment type="caution">
    <text evidence="8">The sequence shown here is derived from an EMBL/GenBank/DDBJ whole genome shotgun (WGS) entry which is preliminary data.</text>
</comment>
<reference evidence="8 9" key="1">
    <citation type="submission" date="2019-07" db="EMBL/GenBank/DDBJ databases">
        <authorList>
            <person name="Park Y.J."/>
            <person name="Jeong S.E."/>
            <person name="Jung H.S."/>
        </authorList>
    </citation>
    <scope>NUCLEOTIDE SEQUENCE [LARGE SCALE GENOMIC DNA]</scope>
    <source>
        <strain evidence="9">P16(2019)</strain>
    </source>
</reference>
<name>A0A554A2Z0_9BACI</name>
<keyword evidence="9" id="KW-1185">Reference proteome</keyword>
<dbReference type="PANTHER" id="PTHR36115">
    <property type="entry name" value="PROLINE-RICH ANTIGEN HOMOLOG-RELATED"/>
    <property type="match status" value="1"/>
</dbReference>
<keyword evidence="5 6" id="KW-0472">Membrane</keyword>
<dbReference type="GO" id="GO:0005886">
    <property type="term" value="C:plasma membrane"/>
    <property type="evidence" value="ECO:0007669"/>
    <property type="project" value="UniProtKB-SubCell"/>
</dbReference>
<keyword evidence="2" id="KW-1003">Cell membrane</keyword>
<keyword evidence="4 6" id="KW-1133">Transmembrane helix</keyword>
<dbReference type="InterPro" id="IPR010432">
    <property type="entry name" value="RDD"/>
</dbReference>
<evidence type="ECO:0000256" key="1">
    <source>
        <dbReference type="ARBA" id="ARBA00004651"/>
    </source>
</evidence>
<evidence type="ECO:0000256" key="6">
    <source>
        <dbReference type="SAM" id="Phobius"/>
    </source>
</evidence>
<dbReference type="PANTHER" id="PTHR36115:SF9">
    <property type="entry name" value="LMO1584 PROTEIN"/>
    <property type="match status" value="1"/>
</dbReference>